<dbReference type="InterPro" id="IPR017900">
    <property type="entry name" value="4Fe4S_Fe_S_CS"/>
</dbReference>
<organism evidence="6 7">
    <name type="scientific">Gracilinema caldarium (strain ATCC 51460 / DSM 7334 / H1)</name>
    <name type="common">Treponema caldarium</name>
    <dbReference type="NCBI Taxonomy" id="744872"/>
    <lineage>
        <taxon>Bacteria</taxon>
        <taxon>Pseudomonadati</taxon>
        <taxon>Spirochaetota</taxon>
        <taxon>Spirochaetia</taxon>
        <taxon>Spirochaetales</taxon>
        <taxon>Breznakiellaceae</taxon>
        <taxon>Gracilinema</taxon>
    </lineage>
</organism>
<proteinExistence type="predicted"/>
<evidence type="ECO:0000256" key="1">
    <source>
        <dbReference type="ARBA" id="ARBA00022485"/>
    </source>
</evidence>
<dbReference type="AlphaFoldDB" id="F8EZA0"/>
<dbReference type="OrthoDB" id="9807879at2"/>
<keyword evidence="3" id="KW-0408">Iron</keyword>
<evidence type="ECO:0000313" key="7">
    <source>
        <dbReference type="Proteomes" id="UP000000503"/>
    </source>
</evidence>
<dbReference type="eggNOG" id="COG1145">
    <property type="taxonomic scope" value="Bacteria"/>
</dbReference>
<feature type="domain" description="4Fe-4S ferredoxin-type" evidence="5">
    <location>
        <begin position="76"/>
        <end position="105"/>
    </location>
</feature>
<dbReference type="Pfam" id="PF09383">
    <property type="entry name" value="NIL"/>
    <property type="match status" value="1"/>
</dbReference>
<dbReference type="Gene3D" id="3.30.70.260">
    <property type="match status" value="1"/>
</dbReference>
<evidence type="ECO:0000256" key="4">
    <source>
        <dbReference type="ARBA" id="ARBA00023014"/>
    </source>
</evidence>
<dbReference type="HOGENOM" id="CLU_152999_0_0_12"/>
<feature type="domain" description="4Fe-4S ferredoxin-type" evidence="5">
    <location>
        <begin position="107"/>
        <end position="136"/>
    </location>
</feature>
<gene>
    <name evidence="6" type="ordered locus">Spica_1548</name>
</gene>
<dbReference type="PROSITE" id="PS00198">
    <property type="entry name" value="4FE4S_FER_1"/>
    <property type="match status" value="1"/>
</dbReference>
<evidence type="ECO:0000259" key="5">
    <source>
        <dbReference type="PROSITE" id="PS51379"/>
    </source>
</evidence>
<dbReference type="Pfam" id="PF13237">
    <property type="entry name" value="Fer4_10"/>
    <property type="match status" value="1"/>
</dbReference>
<dbReference type="EMBL" id="CP002868">
    <property type="protein sequence ID" value="AEJ19692.1"/>
    <property type="molecule type" value="Genomic_DNA"/>
</dbReference>
<dbReference type="PANTHER" id="PTHR43687:SF1">
    <property type="entry name" value="FERREDOXIN III"/>
    <property type="match status" value="1"/>
</dbReference>
<dbReference type="KEGG" id="scd:Spica_1548"/>
<dbReference type="Gene3D" id="3.30.70.20">
    <property type="match status" value="1"/>
</dbReference>
<protein>
    <submittedName>
        <fullName evidence="6">NIL domain-containing protein</fullName>
    </submittedName>
</protein>
<dbReference type="PROSITE" id="PS51379">
    <property type="entry name" value="4FE4S_FER_2"/>
    <property type="match status" value="2"/>
</dbReference>
<evidence type="ECO:0000313" key="6">
    <source>
        <dbReference type="EMBL" id="AEJ19692.1"/>
    </source>
</evidence>
<reference evidence="7" key="1">
    <citation type="journal article" date="2013" name="Stand. Genomic Sci.">
        <title>Genome sequence of the thermophilic fresh-water bacterium Spirochaeta caldaria type strain (H1(T)), reclassification of Spirochaeta caldaria, Spirochaeta stenostrepta, and Spirochaeta zuelzerae in the genus Treponema as Treponema caldaria comb. nov., Treponema stenostrepta comb. nov., and Treponema zuelzerae comb. nov., and emendation of the genus Treponema.</title>
        <authorList>
            <person name="Abt B."/>
            <person name="Goker M."/>
            <person name="Scheuner C."/>
            <person name="Han C."/>
            <person name="Lu M."/>
            <person name="Misra M."/>
            <person name="Lapidus A."/>
            <person name="Nolan M."/>
            <person name="Lucas S."/>
            <person name="Hammon N."/>
            <person name="Deshpande S."/>
            <person name="Cheng J.F."/>
            <person name="Tapia R."/>
            <person name="Goodwin L.A."/>
            <person name="Pitluck S."/>
            <person name="Liolios K."/>
            <person name="Pagani I."/>
            <person name="Ivanova N."/>
            <person name="Mavromatis K."/>
            <person name="Mikhailova N."/>
            <person name="Huntemann M."/>
            <person name="Pati A."/>
            <person name="Chen A."/>
            <person name="Palaniappan K."/>
            <person name="Land M."/>
            <person name="Hauser L."/>
            <person name="Jeffries C.D."/>
            <person name="Rohde M."/>
            <person name="Spring S."/>
            <person name="Gronow S."/>
            <person name="Detter J.C."/>
            <person name="Bristow J."/>
            <person name="Eisen J.A."/>
            <person name="Markowitz V."/>
            <person name="Hugenholtz P."/>
            <person name="Kyrpides N.C."/>
            <person name="Woyke T."/>
            <person name="Klenk H.P."/>
        </authorList>
    </citation>
    <scope>NUCLEOTIDE SEQUENCE</scope>
    <source>
        <strain evidence="7">ATCC 51460 / DSM 7334 / H1</strain>
    </source>
</reference>
<dbReference type="InterPro" id="IPR045865">
    <property type="entry name" value="ACT-like_dom_sf"/>
</dbReference>
<evidence type="ECO:0000256" key="2">
    <source>
        <dbReference type="ARBA" id="ARBA00022723"/>
    </source>
</evidence>
<dbReference type="GO" id="GO:0051539">
    <property type="term" value="F:4 iron, 4 sulfur cluster binding"/>
    <property type="evidence" value="ECO:0007669"/>
    <property type="project" value="UniProtKB-KW"/>
</dbReference>
<accession>F8EZA0</accession>
<dbReference type="InterPro" id="IPR050572">
    <property type="entry name" value="Fe-S_Ferredoxin"/>
</dbReference>
<dbReference type="InterPro" id="IPR017896">
    <property type="entry name" value="4Fe4S_Fe-S-bd"/>
</dbReference>
<sequence>MAGKYVLGYSAETVSEPILWKLTKDYDIRVNILRAEISPGQEGNLLVELDAESEAKLNAALQWLETIGVTWVNVAKRLSWDEDRCIDCGGCSGVCFSGAITLDRSNWKLVVDRDKCIACGGCVKACPMGCFTLDFGE</sequence>
<keyword evidence="2" id="KW-0479">Metal-binding</keyword>
<dbReference type="SUPFAM" id="SSF55021">
    <property type="entry name" value="ACT-like"/>
    <property type="match status" value="1"/>
</dbReference>
<evidence type="ECO:0000256" key="3">
    <source>
        <dbReference type="ARBA" id="ARBA00023004"/>
    </source>
</evidence>
<dbReference type="SUPFAM" id="SSF54862">
    <property type="entry name" value="4Fe-4S ferredoxins"/>
    <property type="match status" value="1"/>
</dbReference>
<keyword evidence="7" id="KW-1185">Reference proteome</keyword>
<keyword evidence="1" id="KW-0004">4Fe-4S</keyword>
<dbReference type="Proteomes" id="UP000000503">
    <property type="component" value="Chromosome"/>
</dbReference>
<name>F8EZA0_GRAC1</name>
<dbReference type="RefSeq" id="WP_013969001.1">
    <property type="nucleotide sequence ID" value="NC_015732.1"/>
</dbReference>
<dbReference type="GO" id="GO:0046872">
    <property type="term" value="F:metal ion binding"/>
    <property type="evidence" value="ECO:0007669"/>
    <property type="project" value="UniProtKB-KW"/>
</dbReference>
<dbReference type="InterPro" id="IPR018449">
    <property type="entry name" value="NIL_domain"/>
</dbReference>
<dbReference type="SMART" id="SM00930">
    <property type="entry name" value="NIL"/>
    <property type="match status" value="1"/>
</dbReference>
<keyword evidence="4" id="KW-0411">Iron-sulfur</keyword>
<dbReference type="STRING" id="744872.Spica_1548"/>
<dbReference type="PANTHER" id="PTHR43687">
    <property type="entry name" value="ADENYLYLSULFATE REDUCTASE, BETA SUBUNIT"/>
    <property type="match status" value="1"/>
</dbReference>